<dbReference type="Pfam" id="PF21023">
    <property type="entry name" value="DENR_N"/>
    <property type="match status" value="1"/>
</dbReference>
<dbReference type="OMA" id="AWILRIT"/>
<dbReference type="GO" id="GO:0003743">
    <property type="term" value="F:translation initiation factor activity"/>
    <property type="evidence" value="ECO:0007669"/>
    <property type="project" value="InterPro"/>
</dbReference>
<sequence>MADVEISPTILAADPQYPLKIDYCAECSLPYEYCEYGPHFEKCKESLKKNLPALFSQLYLGGVLDNDDDQNPDLQAQSDDKKRQKRGGKSCSSSKTSASKKTGQEQRKICLSRAPRGKNKFVTVVTGLASYGECKV</sequence>
<feature type="compositionally biased region" description="Low complexity" evidence="1">
    <location>
        <begin position="89"/>
        <end position="101"/>
    </location>
</feature>
<dbReference type="WBParaSite" id="nRc.2.0.1.t27134-RA">
    <property type="protein sequence ID" value="nRc.2.0.1.t27134-RA"/>
    <property type="gene ID" value="nRc.2.0.1.g27134"/>
</dbReference>
<reference evidence="4" key="1">
    <citation type="submission" date="2022-11" db="UniProtKB">
        <authorList>
            <consortium name="WormBaseParasite"/>
        </authorList>
    </citation>
    <scope>IDENTIFICATION</scope>
</reference>
<dbReference type="AlphaFoldDB" id="A0A915JLQ4"/>
<dbReference type="InterPro" id="IPR036877">
    <property type="entry name" value="SUI1_dom_sf"/>
</dbReference>
<dbReference type="InterPro" id="IPR050318">
    <property type="entry name" value="DENR/SUI1_TIF"/>
</dbReference>
<dbReference type="GO" id="GO:0002188">
    <property type="term" value="P:translation reinitiation"/>
    <property type="evidence" value="ECO:0007669"/>
    <property type="project" value="TreeGrafter"/>
</dbReference>
<dbReference type="GO" id="GO:0003729">
    <property type="term" value="F:mRNA binding"/>
    <property type="evidence" value="ECO:0007669"/>
    <property type="project" value="TreeGrafter"/>
</dbReference>
<dbReference type="PANTHER" id="PTHR12789:SF0">
    <property type="entry name" value="DENSITY-REGULATED PROTEIN"/>
    <property type="match status" value="1"/>
</dbReference>
<evidence type="ECO:0000256" key="1">
    <source>
        <dbReference type="SAM" id="MobiDB-lite"/>
    </source>
</evidence>
<evidence type="ECO:0000259" key="2">
    <source>
        <dbReference type="Pfam" id="PF21023"/>
    </source>
</evidence>
<organism evidence="3 4">
    <name type="scientific">Romanomermis culicivorax</name>
    <name type="common">Nematode worm</name>
    <dbReference type="NCBI Taxonomy" id="13658"/>
    <lineage>
        <taxon>Eukaryota</taxon>
        <taxon>Metazoa</taxon>
        <taxon>Ecdysozoa</taxon>
        <taxon>Nematoda</taxon>
        <taxon>Enoplea</taxon>
        <taxon>Dorylaimia</taxon>
        <taxon>Mermithida</taxon>
        <taxon>Mermithoidea</taxon>
        <taxon>Mermithidae</taxon>
        <taxon>Romanomermis</taxon>
    </lineage>
</organism>
<protein>
    <recommendedName>
        <fullName evidence="2">DENR N-terminal domain-containing protein</fullName>
    </recommendedName>
</protein>
<keyword evidence="3" id="KW-1185">Reference proteome</keyword>
<evidence type="ECO:0000313" key="4">
    <source>
        <dbReference type="WBParaSite" id="nRc.2.0.1.t27134-RA"/>
    </source>
</evidence>
<dbReference type="Proteomes" id="UP000887565">
    <property type="component" value="Unplaced"/>
</dbReference>
<dbReference type="GO" id="GO:0001731">
    <property type="term" value="P:formation of translation preinitiation complex"/>
    <property type="evidence" value="ECO:0007669"/>
    <property type="project" value="TreeGrafter"/>
</dbReference>
<accession>A0A915JLQ4</accession>
<name>A0A915JLQ4_ROMCU</name>
<dbReference type="SUPFAM" id="SSF55159">
    <property type="entry name" value="eIF1-like"/>
    <property type="match status" value="1"/>
</dbReference>
<dbReference type="InterPro" id="IPR048517">
    <property type="entry name" value="DENR_N"/>
</dbReference>
<dbReference type="PANTHER" id="PTHR12789">
    <property type="entry name" value="DENSITY-REGULATED PROTEIN HOMOLOG"/>
    <property type="match status" value="1"/>
</dbReference>
<proteinExistence type="predicted"/>
<feature type="domain" description="DENR N-terminal" evidence="2">
    <location>
        <begin position="22"/>
        <end position="56"/>
    </location>
</feature>
<feature type="region of interest" description="Disordered" evidence="1">
    <location>
        <begin position="65"/>
        <end position="111"/>
    </location>
</feature>
<evidence type="ECO:0000313" key="3">
    <source>
        <dbReference type="Proteomes" id="UP000887565"/>
    </source>
</evidence>